<organism evidence="2 3">
    <name type="scientific">Paenibacillus xerothermodurans</name>
    <dbReference type="NCBI Taxonomy" id="1977292"/>
    <lineage>
        <taxon>Bacteria</taxon>
        <taxon>Bacillati</taxon>
        <taxon>Bacillota</taxon>
        <taxon>Bacilli</taxon>
        <taxon>Bacillales</taxon>
        <taxon>Paenibacillaceae</taxon>
        <taxon>Paenibacillus</taxon>
    </lineage>
</organism>
<dbReference type="EC" id="3.5.1.4" evidence="2"/>
<protein>
    <submittedName>
        <fullName evidence="2">Amidase</fullName>
        <ecNumber evidence="2">3.5.1.4</ecNumber>
    </submittedName>
</protein>
<accession>A0A2W1NJE1</accession>
<evidence type="ECO:0000259" key="1">
    <source>
        <dbReference type="Pfam" id="PF01425"/>
    </source>
</evidence>
<dbReference type="Gene3D" id="3.90.1300.10">
    <property type="entry name" value="Amidase signature (AS) domain"/>
    <property type="match status" value="1"/>
</dbReference>
<comment type="caution">
    <text evidence="2">The sequence shown here is derived from an EMBL/GenBank/DDBJ whole genome shotgun (WGS) entry which is preliminary data.</text>
</comment>
<dbReference type="NCBIfam" id="NF005300">
    <property type="entry name" value="PRK06828.1"/>
    <property type="match status" value="1"/>
</dbReference>
<dbReference type="OrthoDB" id="9811471at2"/>
<gene>
    <name evidence="2" type="ORF">CBW46_017010</name>
</gene>
<reference evidence="2" key="1">
    <citation type="submission" date="2018-06" db="EMBL/GenBank/DDBJ databases">
        <title>Paenibacillus xerothermodurans sp. nov. an extremely dry heat resistant spore forming bacterium isolated from the soil of Cape Canaveral, Florida.</title>
        <authorList>
            <person name="Seuylemezian A."/>
            <person name="Kaur N."/>
            <person name="Patil P."/>
            <person name="Patil P."/>
            <person name="Mayilraj S."/>
            <person name="Vaishampayan P."/>
        </authorList>
    </citation>
    <scope>NUCLEOTIDE SEQUENCE [LARGE SCALE GENOMIC DNA]</scope>
    <source>
        <strain evidence="2">ATCC 27380</strain>
    </source>
</reference>
<sequence>MTDCASDFVIEATISELQQGMCTGEFTCKDVTLAYLNRIAKYDKQGPNINSVLELNPQALVIAEALDKERAVSGRRGPLHGIPILLKDNIDTGDRMHTSAGTIALANSYAAQDAFLVRLLRKAGAVILGKANMSEMAKFVSKRAPNGYSSRGGFVRNPYGPANLDVGGSSCGSGAAVAANLTAAAIGTETLGSIINPSVENSIVGLNPSVGLISRTGIVPIAPTHDTAGPMTRTVEDAAILLASLIGVDHDDPSTTMGKGRSHKDYTSFLIGEGLQGARIGLPKGAHFPHLPAEHQRLIEKEIDVLIQLGASMIEVEAITPLERQEWDIQSLVYEFKPAINHYLNKLSPFVPVHSLKEMIAFNDQYNKKLVTQYGQDLLIAAEATSGTLTEPEYIMSKARDLELARTNGIDAILIRHQLDAILSPGHDGVAAPAKAGYASITVPAGFTKKGEPTGITFFGGQFSEPTLIKLAYAYEQATKHRRPPQLSAGNNE</sequence>
<dbReference type="RefSeq" id="WP_089201192.1">
    <property type="nucleotide sequence ID" value="NZ_NHRJ02000014.1"/>
</dbReference>
<dbReference type="Proteomes" id="UP000214746">
    <property type="component" value="Unassembled WGS sequence"/>
</dbReference>
<evidence type="ECO:0000313" key="2">
    <source>
        <dbReference type="EMBL" id="PZE19645.1"/>
    </source>
</evidence>
<dbReference type="InterPro" id="IPR036928">
    <property type="entry name" value="AS_sf"/>
</dbReference>
<dbReference type="PANTHER" id="PTHR42678">
    <property type="entry name" value="AMIDASE"/>
    <property type="match status" value="1"/>
</dbReference>
<dbReference type="InterPro" id="IPR023631">
    <property type="entry name" value="Amidase_dom"/>
</dbReference>
<feature type="domain" description="Amidase" evidence="1">
    <location>
        <begin position="30"/>
        <end position="468"/>
    </location>
</feature>
<name>A0A2W1NJE1_PAEXE</name>
<dbReference type="AlphaFoldDB" id="A0A2W1NJE1"/>
<dbReference type="Pfam" id="PF01425">
    <property type="entry name" value="Amidase"/>
    <property type="match status" value="1"/>
</dbReference>
<proteinExistence type="predicted"/>
<keyword evidence="3" id="KW-1185">Reference proteome</keyword>
<dbReference type="GO" id="GO:0004040">
    <property type="term" value="F:amidase activity"/>
    <property type="evidence" value="ECO:0007669"/>
    <property type="project" value="UniProtKB-EC"/>
</dbReference>
<evidence type="ECO:0000313" key="3">
    <source>
        <dbReference type="Proteomes" id="UP000214746"/>
    </source>
</evidence>
<dbReference type="EMBL" id="NHRJ02000014">
    <property type="protein sequence ID" value="PZE19645.1"/>
    <property type="molecule type" value="Genomic_DNA"/>
</dbReference>
<dbReference type="PANTHER" id="PTHR42678:SF34">
    <property type="entry name" value="OS04G0183300 PROTEIN"/>
    <property type="match status" value="1"/>
</dbReference>
<keyword evidence="2" id="KW-0378">Hydrolase</keyword>
<dbReference type="SUPFAM" id="SSF75304">
    <property type="entry name" value="Amidase signature (AS) enzymes"/>
    <property type="match status" value="1"/>
</dbReference>